<keyword evidence="10" id="KW-1185">Reference proteome</keyword>
<name>A0ABQ1M0R9_9BACT</name>
<dbReference type="Pfam" id="PF14322">
    <property type="entry name" value="SusD-like_3"/>
    <property type="match status" value="1"/>
</dbReference>
<sequence length="458" mass="51852">MKLTINKYVIAFSLLFSLGACAEFLDEKPDISLVVPTSLDDLQGLLDDSVLRRMNTGSGAIVISADDIILSDVGFAARTLMERQVYTWDKDLLQGTPNFPDWSISYQQIFNANLVLNGLENFEINSAEEGLKKQRIKGRALFYRAMAYHNLMELFCLPYNPSTAPQNLGLPLRKSNNINLQVTRSNLEETFQFILKDLNESVELLPDAIDVVTRPSKVSAFALLTRLSMIEGDFEMASEYARTAISLGNELKDYNTVNAAPIIPFPFTSNQELIFHQSASFYGTIGFSPETMVNPVILEMYEEGDLRRNIFFRQTPSGISFKGNYSGQITWFTGLAMDEVYLNLAESLARTGRGQEALDYMNILLEKRFNPNFFNQIENTDEEEILQFVLNERRKTLLFRPVRWMDLRRFNQSAASAIVLSRQVGGEVFTLSPNSLNFALPIPENDIELGGLIQNKRE</sequence>
<dbReference type="PROSITE" id="PS51257">
    <property type="entry name" value="PROKAR_LIPOPROTEIN"/>
    <property type="match status" value="1"/>
</dbReference>
<evidence type="ECO:0000256" key="4">
    <source>
        <dbReference type="ARBA" id="ARBA00023136"/>
    </source>
</evidence>
<evidence type="ECO:0000313" key="10">
    <source>
        <dbReference type="Proteomes" id="UP000635885"/>
    </source>
</evidence>
<dbReference type="EMBL" id="BMFD01000002">
    <property type="protein sequence ID" value="GGC31505.1"/>
    <property type="molecule type" value="Genomic_DNA"/>
</dbReference>
<dbReference type="Proteomes" id="UP000635885">
    <property type="component" value="Unassembled WGS sequence"/>
</dbReference>
<evidence type="ECO:0000256" key="5">
    <source>
        <dbReference type="ARBA" id="ARBA00023237"/>
    </source>
</evidence>
<dbReference type="Pfam" id="PF07980">
    <property type="entry name" value="SusD_RagB"/>
    <property type="match status" value="1"/>
</dbReference>
<feature type="signal peptide" evidence="6">
    <location>
        <begin position="1"/>
        <end position="22"/>
    </location>
</feature>
<evidence type="ECO:0000259" key="7">
    <source>
        <dbReference type="Pfam" id="PF07980"/>
    </source>
</evidence>
<evidence type="ECO:0008006" key="11">
    <source>
        <dbReference type="Google" id="ProtNLM"/>
    </source>
</evidence>
<dbReference type="InterPro" id="IPR033985">
    <property type="entry name" value="SusD-like_N"/>
</dbReference>
<dbReference type="InterPro" id="IPR011990">
    <property type="entry name" value="TPR-like_helical_dom_sf"/>
</dbReference>
<dbReference type="InterPro" id="IPR012944">
    <property type="entry name" value="SusD_RagB_dom"/>
</dbReference>
<accession>A0ABQ1M0R9</accession>
<organism evidence="9 10">
    <name type="scientific">Belliella aquatica</name>
    <dbReference type="NCBI Taxonomy" id="1323734"/>
    <lineage>
        <taxon>Bacteria</taxon>
        <taxon>Pseudomonadati</taxon>
        <taxon>Bacteroidota</taxon>
        <taxon>Cytophagia</taxon>
        <taxon>Cytophagales</taxon>
        <taxon>Cyclobacteriaceae</taxon>
        <taxon>Belliella</taxon>
    </lineage>
</organism>
<evidence type="ECO:0000259" key="8">
    <source>
        <dbReference type="Pfam" id="PF14322"/>
    </source>
</evidence>
<feature type="chain" id="PRO_5047164609" description="SusD family protein" evidence="6">
    <location>
        <begin position="23"/>
        <end position="458"/>
    </location>
</feature>
<dbReference type="Gene3D" id="1.25.40.390">
    <property type="match status" value="1"/>
</dbReference>
<proteinExistence type="inferred from homology"/>
<comment type="similarity">
    <text evidence="2">Belongs to the SusD family.</text>
</comment>
<dbReference type="RefSeq" id="WP_188439966.1">
    <property type="nucleotide sequence ID" value="NZ_BMFD01000002.1"/>
</dbReference>
<evidence type="ECO:0000256" key="3">
    <source>
        <dbReference type="ARBA" id="ARBA00022729"/>
    </source>
</evidence>
<comment type="caution">
    <text evidence="9">The sequence shown here is derived from an EMBL/GenBank/DDBJ whole genome shotgun (WGS) entry which is preliminary data.</text>
</comment>
<keyword evidence="5" id="KW-0998">Cell outer membrane</keyword>
<comment type="subcellular location">
    <subcellularLocation>
        <location evidence="1">Cell outer membrane</location>
    </subcellularLocation>
</comment>
<evidence type="ECO:0000313" key="9">
    <source>
        <dbReference type="EMBL" id="GGC31505.1"/>
    </source>
</evidence>
<keyword evidence="3 6" id="KW-0732">Signal</keyword>
<feature type="domain" description="RagB/SusD" evidence="7">
    <location>
        <begin position="339"/>
        <end position="415"/>
    </location>
</feature>
<gene>
    <name evidence="9" type="ORF">GCM10010993_08080</name>
</gene>
<dbReference type="SUPFAM" id="SSF48452">
    <property type="entry name" value="TPR-like"/>
    <property type="match status" value="1"/>
</dbReference>
<keyword evidence="4" id="KW-0472">Membrane</keyword>
<reference evidence="10" key="1">
    <citation type="journal article" date="2019" name="Int. J. Syst. Evol. Microbiol.">
        <title>The Global Catalogue of Microorganisms (GCM) 10K type strain sequencing project: providing services to taxonomists for standard genome sequencing and annotation.</title>
        <authorList>
            <consortium name="The Broad Institute Genomics Platform"/>
            <consortium name="The Broad Institute Genome Sequencing Center for Infectious Disease"/>
            <person name="Wu L."/>
            <person name="Ma J."/>
        </authorList>
    </citation>
    <scope>NUCLEOTIDE SEQUENCE [LARGE SCALE GENOMIC DNA]</scope>
    <source>
        <strain evidence="10">CGMCC 1.12479</strain>
    </source>
</reference>
<evidence type="ECO:0000256" key="6">
    <source>
        <dbReference type="SAM" id="SignalP"/>
    </source>
</evidence>
<protein>
    <recommendedName>
        <fullName evidence="11">SusD family protein</fullName>
    </recommendedName>
</protein>
<feature type="domain" description="SusD-like N-terminal" evidence="8">
    <location>
        <begin position="23"/>
        <end position="227"/>
    </location>
</feature>
<evidence type="ECO:0000256" key="1">
    <source>
        <dbReference type="ARBA" id="ARBA00004442"/>
    </source>
</evidence>
<evidence type="ECO:0000256" key="2">
    <source>
        <dbReference type="ARBA" id="ARBA00006275"/>
    </source>
</evidence>